<name>A0AA92WJD6_9BACT</name>
<gene>
    <name evidence="1" type="ORF">DW064_14895</name>
</gene>
<organism evidence="1 2">
    <name type="scientific">Segatella copri</name>
    <dbReference type="NCBI Taxonomy" id="165179"/>
    <lineage>
        <taxon>Bacteria</taxon>
        <taxon>Pseudomonadati</taxon>
        <taxon>Bacteroidota</taxon>
        <taxon>Bacteroidia</taxon>
        <taxon>Bacteroidales</taxon>
        <taxon>Prevotellaceae</taxon>
        <taxon>Segatella</taxon>
    </lineage>
</organism>
<proteinExistence type="predicted"/>
<evidence type="ECO:0000313" key="2">
    <source>
        <dbReference type="Proteomes" id="UP000284562"/>
    </source>
</evidence>
<protein>
    <submittedName>
        <fullName evidence="1">Uncharacterized protein</fullName>
    </submittedName>
</protein>
<sequence length="85" mass="9966">MDYNNAIKYIEDHWNLVGTTTEKGLKIGKLIIVPSNEKSRERFFSSYLISNDENSAILPFISMPVEVWAIDVDYLYRNNVLFYKN</sequence>
<comment type="caution">
    <text evidence="1">The sequence shown here is derived from an EMBL/GenBank/DDBJ whole genome shotgun (WGS) entry which is preliminary data.</text>
</comment>
<reference evidence="1 2" key="1">
    <citation type="submission" date="2018-08" db="EMBL/GenBank/DDBJ databases">
        <title>A genome reference for cultivated species of the human gut microbiota.</title>
        <authorList>
            <person name="Zou Y."/>
            <person name="Xue W."/>
            <person name="Luo G."/>
        </authorList>
    </citation>
    <scope>NUCLEOTIDE SEQUENCE [LARGE SCALE GENOMIC DNA]</scope>
    <source>
        <strain evidence="1 2">AF43-2</strain>
    </source>
</reference>
<dbReference type="Proteomes" id="UP000284562">
    <property type="component" value="Unassembled WGS sequence"/>
</dbReference>
<dbReference type="EMBL" id="QRNN01000104">
    <property type="protein sequence ID" value="RHK45401.1"/>
    <property type="molecule type" value="Genomic_DNA"/>
</dbReference>
<evidence type="ECO:0000313" key="1">
    <source>
        <dbReference type="EMBL" id="RHK45401.1"/>
    </source>
</evidence>
<accession>A0AA92WJD6</accession>
<dbReference type="AlphaFoldDB" id="A0AA92WJD6"/>